<organism evidence="1 2">
    <name type="scientific">Trifolium medium</name>
    <dbReference type="NCBI Taxonomy" id="97028"/>
    <lineage>
        <taxon>Eukaryota</taxon>
        <taxon>Viridiplantae</taxon>
        <taxon>Streptophyta</taxon>
        <taxon>Embryophyta</taxon>
        <taxon>Tracheophyta</taxon>
        <taxon>Spermatophyta</taxon>
        <taxon>Magnoliopsida</taxon>
        <taxon>eudicotyledons</taxon>
        <taxon>Gunneridae</taxon>
        <taxon>Pentapetalae</taxon>
        <taxon>rosids</taxon>
        <taxon>fabids</taxon>
        <taxon>Fabales</taxon>
        <taxon>Fabaceae</taxon>
        <taxon>Papilionoideae</taxon>
        <taxon>50 kb inversion clade</taxon>
        <taxon>NPAAA clade</taxon>
        <taxon>Hologalegina</taxon>
        <taxon>IRL clade</taxon>
        <taxon>Trifolieae</taxon>
        <taxon>Trifolium</taxon>
    </lineage>
</organism>
<evidence type="ECO:0000313" key="1">
    <source>
        <dbReference type="EMBL" id="MCI56374.1"/>
    </source>
</evidence>
<comment type="caution">
    <text evidence="1">The sequence shown here is derived from an EMBL/GenBank/DDBJ whole genome shotgun (WGS) entry which is preliminary data.</text>
</comment>
<sequence length="54" mass="5984">MLNTDSTPVHMLTWEKPSANWLKCNVEGDIFMTEAKFGIVTAAECEATAMKHAL</sequence>
<feature type="non-terminal residue" evidence="1">
    <location>
        <position position="54"/>
    </location>
</feature>
<dbReference type="AlphaFoldDB" id="A0A392T776"/>
<reference evidence="1 2" key="1">
    <citation type="journal article" date="2018" name="Front. Plant Sci.">
        <title>Red Clover (Trifolium pratense) and Zigzag Clover (T. medium) - A Picture of Genomic Similarities and Differences.</title>
        <authorList>
            <person name="Dluhosova J."/>
            <person name="Istvanek J."/>
            <person name="Nedelnik J."/>
            <person name="Repkova J."/>
        </authorList>
    </citation>
    <scope>NUCLEOTIDE SEQUENCE [LARGE SCALE GENOMIC DNA]</scope>
    <source>
        <strain evidence="2">cv. 10/8</strain>
        <tissue evidence="1">Leaf</tissue>
    </source>
</reference>
<name>A0A392T776_9FABA</name>
<dbReference type="EMBL" id="LXQA010511261">
    <property type="protein sequence ID" value="MCI56374.1"/>
    <property type="molecule type" value="Genomic_DNA"/>
</dbReference>
<dbReference type="Proteomes" id="UP000265520">
    <property type="component" value="Unassembled WGS sequence"/>
</dbReference>
<accession>A0A392T776</accession>
<evidence type="ECO:0000313" key="2">
    <source>
        <dbReference type="Proteomes" id="UP000265520"/>
    </source>
</evidence>
<protein>
    <submittedName>
        <fullName evidence="1">Uncharacterized protein</fullName>
    </submittedName>
</protein>
<proteinExistence type="predicted"/>
<keyword evidence="2" id="KW-1185">Reference proteome</keyword>